<dbReference type="Gene3D" id="3.40.30.10">
    <property type="entry name" value="Glutaredoxin"/>
    <property type="match status" value="1"/>
</dbReference>
<reference evidence="1 2" key="1">
    <citation type="submission" date="2019-12" db="EMBL/GenBank/DDBJ databases">
        <authorList>
            <person name="Floudas D."/>
            <person name="Bentzer J."/>
            <person name="Ahren D."/>
            <person name="Johansson T."/>
            <person name="Persson P."/>
            <person name="Tunlid A."/>
        </authorList>
    </citation>
    <scope>NUCLEOTIDE SEQUENCE [LARGE SCALE GENOMIC DNA]</scope>
    <source>
        <strain evidence="1 2">CBS 102.39</strain>
    </source>
</reference>
<name>A0A8H4VVA5_9AGAR</name>
<accession>A0A8H4VVA5</accession>
<dbReference type="InterPro" id="IPR009737">
    <property type="entry name" value="Aim32/Apd1-like"/>
</dbReference>
<dbReference type="Pfam" id="PF06999">
    <property type="entry name" value="Suc_Fer-like"/>
    <property type="match status" value="1"/>
</dbReference>
<sequence>MLAPVILPRILVRPLLSRTFSVTRASLVGGDAPKPPEYHEGRLEGTAGQHDCYILLHTSLSPEEFPSVYKTPLQLELVRRASKWGGTVNFSRLEGEPATPDTQPATVFSHLGGKLEIPNVTMENLDEVEELIQNHMKGPITKSTSEDMHIYVCTHGARDCRCGERGVQVFKALLDVVKKERDMNPNSPARFIKVGEVGHVGGHKYAANVLLYPQGEWLGAVKPEDAPSIISQACAALEKGVRPLDANAEPLFISKWRGRMGLSKEAQKELFMKVTSGQKVPDASELDLQPASRA</sequence>
<comment type="caution">
    <text evidence="1">The sequence shown here is derived from an EMBL/GenBank/DDBJ whole genome shotgun (WGS) entry which is preliminary data.</text>
</comment>
<dbReference type="EMBL" id="JAACJL010000006">
    <property type="protein sequence ID" value="KAF4621630.1"/>
    <property type="molecule type" value="Genomic_DNA"/>
</dbReference>
<organism evidence="1 2">
    <name type="scientific">Agrocybe pediades</name>
    <dbReference type="NCBI Taxonomy" id="84607"/>
    <lineage>
        <taxon>Eukaryota</taxon>
        <taxon>Fungi</taxon>
        <taxon>Dikarya</taxon>
        <taxon>Basidiomycota</taxon>
        <taxon>Agaricomycotina</taxon>
        <taxon>Agaricomycetes</taxon>
        <taxon>Agaricomycetidae</taxon>
        <taxon>Agaricales</taxon>
        <taxon>Agaricineae</taxon>
        <taxon>Strophariaceae</taxon>
        <taxon>Agrocybe</taxon>
    </lineage>
</organism>
<evidence type="ECO:0008006" key="3">
    <source>
        <dbReference type="Google" id="ProtNLM"/>
    </source>
</evidence>
<dbReference type="Proteomes" id="UP000521872">
    <property type="component" value="Unassembled WGS sequence"/>
</dbReference>
<dbReference type="CDD" id="cd03062">
    <property type="entry name" value="TRX_Fd_Sucrase"/>
    <property type="match status" value="1"/>
</dbReference>
<evidence type="ECO:0000313" key="1">
    <source>
        <dbReference type="EMBL" id="KAF4621630.1"/>
    </source>
</evidence>
<dbReference type="InterPro" id="IPR036249">
    <property type="entry name" value="Thioredoxin-like_sf"/>
</dbReference>
<dbReference type="PANTHER" id="PTHR31902">
    <property type="entry name" value="ACTIN PATCHES DISTAL PROTEIN 1"/>
    <property type="match status" value="1"/>
</dbReference>
<keyword evidence="2" id="KW-1185">Reference proteome</keyword>
<dbReference type="SUPFAM" id="SSF52833">
    <property type="entry name" value="Thioredoxin-like"/>
    <property type="match status" value="1"/>
</dbReference>
<gene>
    <name evidence="1" type="ORF">D9613_012596</name>
</gene>
<dbReference type="AlphaFoldDB" id="A0A8H4VVA5"/>
<evidence type="ECO:0000313" key="2">
    <source>
        <dbReference type="Proteomes" id="UP000521872"/>
    </source>
</evidence>
<proteinExistence type="predicted"/>
<protein>
    <recommendedName>
        <fullName evidence="3">Altered inheritance of mitochondria protein 32</fullName>
    </recommendedName>
</protein>